<organism evidence="1 2">
    <name type="scientific">Candidatus Doudnabacteria bacterium RIFCSPLOWO2_02_FULL_48_13</name>
    <dbReference type="NCBI Taxonomy" id="1817845"/>
    <lineage>
        <taxon>Bacteria</taxon>
        <taxon>Candidatus Doudnaibacteriota</taxon>
    </lineage>
</organism>
<accession>A0A1F5Q993</accession>
<evidence type="ECO:0000313" key="1">
    <source>
        <dbReference type="EMBL" id="OGE98482.1"/>
    </source>
</evidence>
<evidence type="ECO:0000313" key="2">
    <source>
        <dbReference type="Proteomes" id="UP000177235"/>
    </source>
</evidence>
<sequence length="225" mass="26037">MARTGQASVIWHTETLPKATKKALDFLSAQKWLKNSGWYLAGGTALALQVGHRQSVDLDFFNPDINFSIDKLIRHFKKAEWELGFVREATVYGKLLGAKVSFIGYRFFVPKQKPVWYGAIKVLQPEDIAVMKTIAISQRGKKRDFVDLYWYAQNRNPLDEVIPKVLEQYPGSNHNLHHILRSLAYFDDAEKDPMPSLEFPTDWQKVKAFFRREVPRVTRRLLGLD</sequence>
<reference evidence="1 2" key="1">
    <citation type="journal article" date="2016" name="Nat. Commun.">
        <title>Thousands of microbial genomes shed light on interconnected biogeochemical processes in an aquifer system.</title>
        <authorList>
            <person name="Anantharaman K."/>
            <person name="Brown C.T."/>
            <person name="Hug L.A."/>
            <person name="Sharon I."/>
            <person name="Castelle C.J."/>
            <person name="Probst A.J."/>
            <person name="Thomas B.C."/>
            <person name="Singh A."/>
            <person name="Wilkins M.J."/>
            <person name="Karaoz U."/>
            <person name="Brodie E.L."/>
            <person name="Williams K.H."/>
            <person name="Hubbard S.S."/>
            <person name="Banfield J.F."/>
        </authorList>
    </citation>
    <scope>NUCLEOTIDE SEQUENCE [LARGE SCALE GENOMIC DNA]</scope>
</reference>
<dbReference type="Pfam" id="PF08843">
    <property type="entry name" value="AbiEii"/>
    <property type="match status" value="2"/>
</dbReference>
<dbReference type="EMBL" id="MFFF01000032">
    <property type="protein sequence ID" value="OGE98482.1"/>
    <property type="molecule type" value="Genomic_DNA"/>
</dbReference>
<evidence type="ECO:0008006" key="3">
    <source>
        <dbReference type="Google" id="ProtNLM"/>
    </source>
</evidence>
<name>A0A1F5Q993_9BACT</name>
<protein>
    <recommendedName>
        <fullName evidence="3">Nucleotidyl transferase AbiEii/AbiGii toxin family protein</fullName>
    </recommendedName>
</protein>
<dbReference type="InterPro" id="IPR014942">
    <property type="entry name" value="AbiEii"/>
</dbReference>
<comment type="caution">
    <text evidence="1">The sequence shown here is derived from an EMBL/GenBank/DDBJ whole genome shotgun (WGS) entry which is preliminary data.</text>
</comment>
<dbReference type="Proteomes" id="UP000177235">
    <property type="component" value="Unassembled WGS sequence"/>
</dbReference>
<dbReference type="AlphaFoldDB" id="A0A1F5Q993"/>
<proteinExistence type="predicted"/>
<gene>
    <name evidence="1" type="ORF">A3J05_04765</name>
</gene>